<dbReference type="InterPro" id="IPR012966">
    <property type="entry name" value="AHD"/>
</dbReference>
<dbReference type="PANTHER" id="PTHR21538:SF23">
    <property type="entry name" value="ANILLIN"/>
    <property type="match status" value="1"/>
</dbReference>
<evidence type="ECO:0000313" key="4">
    <source>
        <dbReference type="WBParaSite" id="ALUE_0001958501-mRNA-1"/>
    </source>
</evidence>
<dbReference type="GO" id="GO:0005826">
    <property type="term" value="C:actomyosin contractile ring"/>
    <property type="evidence" value="ECO:0007669"/>
    <property type="project" value="TreeGrafter"/>
</dbReference>
<name>A0A0M3ILF7_ASCLU</name>
<evidence type="ECO:0000259" key="2">
    <source>
        <dbReference type="Pfam" id="PF08174"/>
    </source>
</evidence>
<reference evidence="4" key="1">
    <citation type="submission" date="2017-02" db="UniProtKB">
        <authorList>
            <consortium name="WormBaseParasite"/>
        </authorList>
    </citation>
    <scope>IDENTIFICATION</scope>
</reference>
<dbReference type="WBParaSite" id="ALUE_0001958501-mRNA-1">
    <property type="protein sequence ID" value="ALUE_0001958501-mRNA-1"/>
    <property type="gene ID" value="ALUE_0001958501"/>
</dbReference>
<sequence length="585" mass="65581">FENASAKVSDSVAADSQSRGNPRRLAAPNILSPSVQRLRNECSRKCSCVITNPSPRPAAGCGAIDLTDNDYKDRLTPVTEGSFEQRNSRYTSASQQVMPHGKCERLQSGRMRENKDELCYMYKGVNLKTESSNTSVVSEESLFDRHRSRGCRECTVAHMRELRSDTNMVQDIAESNSVYSFTENERSRLVEVARNMQMIGSTVHSALSAPVSQAPHTCDTSLPSYSPCCSGRSMSVASDISEISDERNNTLQIKRVSEELLVQKERLSRALAAVTKCRKKNNFTGTLAEICAQREFILCYERDVVLRQHLERLKTRRFNKVTLPRLSRKVRTSLDIHSITVYLDHEVYTKNANGANSYAFVAVLKSDEYVKATEAVTVVCSNSMKINAVHFKNHIHFVGLPLNFVISIDIHAMRVHEGEHANKYSGVVMKNNAAKSIMPPYAMNSMNSSLEFVCCGSLLLNRDAVGVRRLHMEDFIYPLEGTIELKSRCTALPPLIETAFRGFLTVCEGEGEWVRYWSVLRSGMLHFWKCLDDEASDKRSVINVDLTKCVDKKVVPLSRGLFPCPSNTFGLNLLIEAASVSEIKR</sequence>
<dbReference type="InterPro" id="IPR051364">
    <property type="entry name" value="Cytokinesis/Rho-signaling"/>
</dbReference>
<dbReference type="GO" id="GO:0000915">
    <property type="term" value="P:actomyosin contractile ring assembly"/>
    <property type="evidence" value="ECO:0007669"/>
    <property type="project" value="TreeGrafter"/>
</dbReference>
<keyword evidence="3" id="KW-1185">Reference proteome</keyword>
<organism evidence="3 4">
    <name type="scientific">Ascaris lumbricoides</name>
    <name type="common">Giant roundworm</name>
    <dbReference type="NCBI Taxonomy" id="6252"/>
    <lineage>
        <taxon>Eukaryota</taxon>
        <taxon>Metazoa</taxon>
        <taxon>Ecdysozoa</taxon>
        <taxon>Nematoda</taxon>
        <taxon>Chromadorea</taxon>
        <taxon>Rhabditida</taxon>
        <taxon>Spirurina</taxon>
        <taxon>Ascaridomorpha</taxon>
        <taxon>Ascaridoidea</taxon>
        <taxon>Ascarididae</taxon>
        <taxon>Ascaris</taxon>
    </lineage>
</organism>
<evidence type="ECO:0000256" key="1">
    <source>
        <dbReference type="SAM" id="MobiDB-lite"/>
    </source>
</evidence>
<feature type="region of interest" description="Disordered" evidence="1">
    <location>
        <begin position="1"/>
        <end position="30"/>
    </location>
</feature>
<dbReference type="AlphaFoldDB" id="A0A0M3ILF7"/>
<dbReference type="InterPro" id="IPR011993">
    <property type="entry name" value="PH-like_dom_sf"/>
</dbReference>
<dbReference type="Proteomes" id="UP000036681">
    <property type="component" value="Unplaced"/>
</dbReference>
<proteinExistence type="predicted"/>
<protein>
    <submittedName>
        <fullName evidence="4">Anillin domain-containing protein</fullName>
    </submittedName>
</protein>
<dbReference type="PANTHER" id="PTHR21538">
    <property type="entry name" value="ANILLIN/RHOTEKIN RTKN"/>
    <property type="match status" value="1"/>
</dbReference>
<dbReference type="Pfam" id="PF08174">
    <property type="entry name" value="Anillin"/>
    <property type="match status" value="1"/>
</dbReference>
<feature type="compositionally biased region" description="Low complexity" evidence="1">
    <location>
        <begin position="1"/>
        <end position="16"/>
    </location>
</feature>
<feature type="domain" description="Anillin homology" evidence="2">
    <location>
        <begin position="339"/>
        <end position="466"/>
    </location>
</feature>
<dbReference type="Gene3D" id="2.30.29.30">
    <property type="entry name" value="Pleckstrin-homology domain (PH domain)/Phosphotyrosine-binding domain (PTB)"/>
    <property type="match status" value="1"/>
</dbReference>
<dbReference type="GO" id="GO:0031106">
    <property type="term" value="P:septin ring organization"/>
    <property type="evidence" value="ECO:0007669"/>
    <property type="project" value="TreeGrafter"/>
</dbReference>
<dbReference type="GO" id="GO:0000281">
    <property type="term" value="P:mitotic cytokinesis"/>
    <property type="evidence" value="ECO:0007669"/>
    <property type="project" value="TreeGrafter"/>
</dbReference>
<evidence type="ECO:0000313" key="3">
    <source>
        <dbReference type="Proteomes" id="UP000036681"/>
    </source>
</evidence>
<accession>A0A0M3ILF7</accession>